<dbReference type="RefSeq" id="XP_009787467.1">
    <property type="nucleotide sequence ID" value="XM_009789165.1"/>
</dbReference>
<dbReference type="PANTHER" id="PTHR34676">
    <property type="entry name" value="DUF4219 DOMAIN-CONTAINING PROTEIN-RELATED"/>
    <property type="match status" value="1"/>
</dbReference>
<gene>
    <name evidence="2" type="primary">LOC104235404</name>
</gene>
<dbReference type="OrthoDB" id="1288219at2759"/>
<reference evidence="1" key="1">
    <citation type="journal article" date="2013" name="Genome Biol.">
        <title>Reference genomes and transcriptomes of Nicotiana sylvestris and Nicotiana tomentosiformis.</title>
        <authorList>
            <person name="Sierro N."/>
            <person name="Battey J.N."/>
            <person name="Ouadi S."/>
            <person name="Bovet L."/>
            <person name="Goepfert S."/>
            <person name="Bakaher N."/>
            <person name="Peitsch M.C."/>
            <person name="Ivanov N.V."/>
        </authorList>
    </citation>
    <scope>NUCLEOTIDE SEQUENCE [LARGE SCALE GENOMIC DNA]</scope>
</reference>
<reference evidence="2" key="2">
    <citation type="submission" date="2025-08" db="UniProtKB">
        <authorList>
            <consortium name="RefSeq"/>
        </authorList>
    </citation>
    <scope>IDENTIFICATION</scope>
    <source>
        <tissue evidence="2">Leaf</tissue>
    </source>
</reference>
<sequence>MAAPSNFEERQSTYRPPRFNGQYYGWWKTWMHNFIMAKDSEIICDGPHVPIKKLEEIGLLVPKGRREYNDIDRKAIEKNYHAKKILMCGIGPDDYNRVSACDTAKEIWEART</sequence>
<evidence type="ECO:0000313" key="1">
    <source>
        <dbReference type="Proteomes" id="UP000189701"/>
    </source>
</evidence>
<dbReference type="STRING" id="4096.A0A1U7X5U1"/>
<proteinExistence type="predicted"/>
<keyword evidence="1" id="KW-1185">Reference proteome</keyword>
<name>A0A1U7X5U1_NICSY</name>
<dbReference type="Proteomes" id="UP000189701">
    <property type="component" value="Unplaced"/>
</dbReference>
<protein>
    <submittedName>
        <fullName evidence="2">Uncharacterized protein LOC104235404</fullName>
    </submittedName>
</protein>
<organism evidence="1 2">
    <name type="scientific">Nicotiana sylvestris</name>
    <name type="common">Wood tobacco</name>
    <name type="synonym">South American tobacco</name>
    <dbReference type="NCBI Taxonomy" id="4096"/>
    <lineage>
        <taxon>Eukaryota</taxon>
        <taxon>Viridiplantae</taxon>
        <taxon>Streptophyta</taxon>
        <taxon>Embryophyta</taxon>
        <taxon>Tracheophyta</taxon>
        <taxon>Spermatophyta</taxon>
        <taxon>Magnoliopsida</taxon>
        <taxon>eudicotyledons</taxon>
        <taxon>Gunneridae</taxon>
        <taxon>Pentapetalae</taxon>
        <taxon>asterids</taxon>
        <taxon>lamiids</taxon>
        <taxon>Solanales</taxon>
        <taxon>Solanaceae</taxon>
        <taxon>Nicotianoideae</taxon>
        <taxon>Nicotianeae</taxon>
        <taxon>Nicotiana</taxon>
    </lineage>
</organism>
<accession>A0A1U7X5U1</accession>
<evidence type="ECO:0000313" key="2">
    <source>
        <dbReference type="RefSeq" id="XP_009787467.1"/>
    </source>
</evidence>
<dbReference type="AlphaFoldDB" id="A0A1U7X5U1"/>
<dbReference type="PANTHER" id="PTHR34676:SF8">
    <property type="entry name" value="TRANSMEMBRANE PROTEIN"/>
    <property type="match status" value="1"/>
</dbReference>